<feature type="chain" id="PRO_5019193200" evidence="1">
    <location>
        <begin position="27"/>
        <end position="905"/>
    </location>
</feature>
<evidence type="ECO:0000313" key="3">
    <source>
        <dbReference type="EMBL" id="RWU10166.1"/>
    </source>
</evidence>
<dbReference type="PANTHER" id="PTHR30189:SF1">
    <property type="entry name" value="LPS-ASSEMBLY PROTEIN LPTD"/>
    <property type="match status" value="1"/>
</dbReference>
<dbReference type="AlphaFoldDB" id="A0A443Z0T7"/>
<sequence length="905" mass="101553">MKLLQTLIFSFFLVLLAISADTKVFASVSVAFFQTKPQQIDSPKRDTTKKVMKKSSLDSKLEYYAKDSAVVDRKNEVQYLYGGARVKYEGLELDAEFIRFDNKSKIVFAKGSTNDKGKYYGRPIFKTEEQGSSMADSLTYNLNLKNGVVHGVFTEQEGGFFSGGKTKMQPDNEFHVHGTTYSTCNLPHPHFGIYITKGIATEKHIITGPVYMKFEDIPMPLGLPFAFFPKPNKKASGFILPTPGEDATKGFSLLGGGYYMAFNDYLDARLITNIYTNGSYDLNLVSNYTKRYKYNGNINLTYSSTRNGLEGTPQYAPVKTVMIGWTHSQAANAKPGTTFSASVNAGSSRHNAVTAGNGSYDPNKFLQNTMSSSIAYGKVFGDGLFNFTSALTHNQQTNGDSRNISLTLPDVSLNMSTISPFDSKKRVGEAKWYQKLTLGYSMTAYNRVSTTEDVLFSKSGLNSFTNSISHNVPISLPFTLFKYLNFSSGVNYSEKWDFKTLKNRYIRTATGTGYEVRSDTVNGFKRGAQYSISTSMSTKIYGIKQFKGNGSIRAMRHVMTPSIGFSYAPGFAADKYGYYKTAEFYTDDIRPGMSEPTGEVVKDQYGNPLLYSVFMGGGPPQFRSGSISFAMDNNVELKVRNRKDTTGTGERKLAILQGLSLNANYDLFRQNKKLSNINFSGRSQFTEKLGINFSGAFSPYMVDLVPFTSGTGSSTTTTYSYQEIDRYVWKDGKLPRLTTFTLSFDYSLNPEAFKKRNENLDKLNNQNAPVTRTQEQIDALNAVSRDPNAFVDFNIPWNFSFAYSFNYNNPLGRPETRSITNTLNFSGDFNLTPKWKIQYTSGYDFKAKNLSQTSFSIYRDLHCWDMSASWIPFGAYQSYSIDIRVRASVLQDLKLSKRKGFWTRY</sequence>
<dbReference type="OrthoDB" id="9802320at2"/>
<dbReference type="GO" id="GO:1990351">
    <property type="term" value="C:transporter complex"/>
    <property type="evidence" value="ECO:0007669"/>
    <property type="project" value="TreeGrafter"/>
</dbReference>
<dbReference type="Pfam" id="PF19838">
    <property type="entry name" value="LptD_2"/>
    <property type="match status" value="1"/>
</dbReference>
<evidence type="ECO:0000313" key="4">
    <source>
        <dbReference type="Proteomes" id="UP000284120"/>
    </source>
</evidence>
<organism evidence="3 4">
    <name type="scientific">Pedobacter chitinilyticus</name>
    <dbReference type="NCBI Taxonomy" id="2233776"/>
    <lineage>
        <taxon>Bacteria</taxon>
        <taxon>Pseudomonadati</taxon>
        <taxon>Bacteroidota</taxon>
        <taxon>Sphingobacteriia</taxon>
        <taxon>Sphingobacteriales</taxon>
        <taxon>Sphingobacteriaceae</taxon>
        <taxon>Pedobacter</taxon>
    </lineage>
</organism>
<dbReference type="InterPro" id="IPR050218">
    <property type="entry name" value="LptD"/>
</dbReference>
<dbReference type="PANTHER" id="PTHR30189">
    <property type="entry name" value="LPS-ASSEMBLY PROTEIN"/>
    <property type="match status" value="1"/>
</dbReference>
<proteinExistence type="predicted"/>
<accession>A0A443Z0T7</accession>
<feature type="domain" description="LPS-assembly protein LptD central" evidence="2">
    <location>
        <begin position="205"/>
        <end position="700"/>
    </location>
</feature>
<dbReference type="GO" id="GO:0009279">
    <property type="term" value="C:cell outer membrane"/>
    <property type="evidence" value="ECO:0007669"/>
    <property type="project" value="TreeGrafter"/>
</dbReference>
<keyword evidence="1" id="KW-0732">Signal</keyword>
<dbReference type="EMBL" id="SAYW01000001">
    <property type="protein sequence ID" value="RWU10166.1"/>
    <property type="molecule type" value="Genomic_DNA"/>
</dbReference>
<dbReference type="InterPro" id="IPR045659">
    <property type="entry name" value="LptD_2"/>
</dbReference>
<protein>
    <submittedName>
        <fullName evidence="3">LPS-assembly protein LptD</fullName>
    </submittedName>
</protein>
<dbReference type="Proteomes" id="UP000284120">
    <property type="component" value="Unassembled WGS sequence"/>
</dbReference>
<feature type="signal peptide" evidence="1">
    <location>
        <begin position="1"/>
        <end position="26"/>
    </location>
</feature>
<name>A0A443Z0T7_9SPHI</name>
<reference evidence="3 4" key="1">
    <citation type="submission" date="2018-06" db="EMBL/GenBank/DDBJ databases">
        <title>Pedobacter endophyticus sp. nov., an endophytic bacterium isolated from a leaf of Triticum aestivum.</title>
        <authorList>
            <person name="Zhang L."/>
        </authorList>
    </citation>
    <scope>NUCLEOTIDE SEQUENCE [LARGE SCALE GENOMIC DNA]</scope>
    <source>
        <strain evidence="3 4">CM134L-2</strain>
    </source>
</reference>
<evidence type="ECO:0000256" key="1">
    <source>
        <dbReference type="SAM" id="SignalP"/>
    </source>
</evidence>
<gene>
    <name evidence="3" type="ORF">DPV69_02135</name>
</gene>
<keyword evidence="4" id="KW-1185">Reference proteome</keyword>
<evidence type="ECO:0000259" key="2">
    <source>
        <dbReference type="Pfam" id="PF19838"/>
    </source>
</evidence>
<comment type="caution">
    <text evidence="3">The sequence shown here is derived from an EMBL/GenBank/DDBJ whole genome shotgun (WGS) entry which is preliminary data.</text>
</comment>